<feature type="region of interest" description="Disordered" evidence="4">
    <location>
        <begin position="256"/>
        <end position="275"/>
    </location>
</feature>
<feature type="non-terminal residue" evidence="6">
    <location>
        <position position="1"/>
    </location>
</feature>
<feature type="compositionally biased region" description="Basic and acidic residues" evidence="4">
    <location>
        <begin position="462"/>
        <end position="483"/>
    </location>
</feature>
<dbReference type="InterPro" id="IPR001452">
    <property type="entry name" value="SH3_domain"/>
</dbReference>
<feature type="compositionally biased region" description="Polar residues" evidence="4">
    <location>
        <begin position="259"/>
        <end position="269"/>
    </location>
</feature>
<feature type="region of interest" description="Disordered" evidence="4">
    <location>
        <begin position="135"/>
        <end position="227"/>
    </location>
</feature>
<evidence type="ECO:0000256" key="3">
    <source>
        <dbReference type="PROSITE-ProRule" id="PRU00192"/>
    </source>
</evidence>
<dbReference type="GO" id="GO:0072659">
    <property type="term" value="P:protein localization to plasma membrane"/>
    <property type="evidence" value="ECO:0007669"/>
    <property type="project" value="TreeGrafter"/>
</dbReference>
<proteinExistence type="predicted"/>
<dbReference type="SMART" id="SM00326">
    <property type="entry name" value="SH3"/>
    <property type="match status" value="1"/>
</dbReference>
<evidence type="ECO:0000259" key="5">
    <source>
        <dbReference type="PROSITE" id="PS50002"/>
    </source>
</evidence>
<feature type="non-terminal residue" evidence="6">
    <location>
        <position position="792"/>
    </location>
</feature>
<keyword evidence="2" id="KW-0597">Phosphoprotein</keyword>
<dbReference type="GO" id="GO:0007229">
    <property type="term" value="P:integrin-mediated signaling pathway"/>
    <property type="evidence" value="ECO:0007669"/>
    <property type="project" value="InterPro"/>
</dbReference>
<dbReference type="EMBL" id="VWZO01017869">
    <property type="protein sequence ID" value="NXH20182.1"/>
    <property type="molecule type" value="Genomic_DNA"/>
</dbReference>
<feature type="domain" description="SH3" evidence="5">
    <location>
        <begin position="498"/>
        <end position="558"/>
    </location>
</feature>
<evidence type="ECO:0000256" key="4">
    <source>
        <dbReference type="SAM" id="MobiDB-lite"/>
    </source>
</evidence>
<feature type="compositionally biased region" description="Low complexity" evidence="4">
    <location>
        <begin position="49"/>
        <end position="60"/>
    </location>
</feature>
<dbReference type="PROSITE" id="PS50002">
    <property type="entry name" value="SH3"/>
    <property type="match status" value="1"/>
</dbReference>
<dbReference type="InterPro" id="IPR036028">
    <property type="entry name" value="SH3-like_dom_sf"/>
</dbReference>
<feature type="compositionally biased region" description="Basic and acidic residues" evidence="4">
    <location>
        <begin position="202"/>
        <end position="220"/>
    </location>
</feature>
<keyword evidence="7" id="KW-1185">Reference proteome</keyword>
<evidence type="ECO:0000313" key="6">
    <source>
        <dbReference type="EMBL" id="NXH20182.1"/>
    </source>
</evidence>
<feature type="region of interest" description="Disordered" evidence="4">
    <location>
        <begin position="448"/>
        <end position="483"/>
    </location>
</feature>
<dbReference type="PANTHER" id="PTHR16830">
    <property type="entry name" value="SH2 CONTAINING ADAPTOR PRAM-1 RELATED"/>
    <property type="match status" value="1"/>
</dbReference>
<evidence type="ECO:0000256" key="2">
    <source>
        <dbReference type="ARBA" id="ARBA00022553"/>
    </source>
</evidence>
<protein>
    <submittedName>
        <fullName evidence="6">FYB1 protein</fullName>
    </submittedName>
</protein>
<accession>A0A7K9I4C5</accession>
<dbReference type="GO" id="GO:0050852">
    <property type="term" value="P:T cell receptor signaling pathway"/>
    <property type="evidence" value="ECO:0007669"/>
    <property type="project" value="TreeGrafter"/>
</dbReference>
<gene>
    <name evidence="6" type="primary">Fyb1</name>
    <name evidence="6" type="ORF">BUCCAP_R07276</name>
</gene>
<dbReference type="Proteomes" id="UP000534107">
    <property type="component" value="Unassembled WGS sequence"/>
</dbReference>
<comment type="caution">
    <text evidence="6">The sequence shown here is derived from an EMBL/GenBank/DDBJ whole genome shotgun (WGS) entry which is preliminary data.</text>
</comment>
<sequence>MEKFAKKSRSQEDVSGNSQPFKAPRHTIHPGLQAKIELFEKTANPRNVSSSSGPSTSQKSVLPKVSPIVTSSTDDKTQKDPKPFKSETVKFGVQLQPANREHYEESGCSMFPTSGLAKENPKPWSTKATCSKFLKFGPHEKEKNPLETKPKSSFPPQNSEAKSAFSEETKVREELMSGIQANEPKPPSFEPPFAKKLSISHEVSHSEETSSKNIFLKEELSSGPRSNTLSFTAAQEINETNKRAAEACFSNIALKPTSHHSNLPQTTSKNVDKKTEEREYISAEHIFLEKPIQEESSSSCHKFCKMDTVLEAGRPSGGSQEKEDGDQTPGILAWNALTPLGKLGLPQQKPSRPPRVGLAKFKKMNPKDSPQKQMAPFSAALSQYETPPHSTTEHPPPASHPSMQALAAPSLPPRNIKPSSEIKSPDNEENYDDIEFISLESVGEMYEDVSDIRSSGKKRKMWDKEEKRRMDQEEKEQKEKEEEKQEIRKKFKLTGPIQVLHQARTCADHKGGENELTVRQGDEIEIIRLTDNPEGKWLGRIKGCYGYIKPTMVKIDYDSLKRKQHQSTSIAVKHLENDQEMYDDVGDQDSVRSQRNKNGFWNPASTSTVTIYNLIIVCILQRSVSQDEDKNDVWSWGILKRLKVKGVKKKSLREKTTKVNGAEHNGDLLMYSSAGQLGKDHGDDAVYDDVGSSEFRPSPPELKKVKMQILGKCKPGEKDTQKCKNIERDEEEFRKKFGFEGEIKVLYSATAAQDFPQRRWGSRYLNLKPGEPVDIIERTDATKVLCRTGEGK</sequence>
<feature type="compositionally biased region" description="Basic and acidic residues" evidence="4">
    <location>
        <begin position="165"/>
        <end position="175"/>
    </location>
</feature>
<dbReference type="GO" id="GO:0005886">
    <property type="term" value="C:plasma membrane"/>
    <property type="evidence" value="ECO:0007669"/>
    <property type="project" value="InterPro"/>
</dbReference>
<dbReference type="InterPro" id="IPR029294">
    <property type="entry name" value="hSH3"/>
</dbReference>
<feature type="region of interest" description="Disordered" evidence="4">
    <location>
        <begin position="1"/>
        <end position="98"/>
    </location>
</feature>
<dbReference type="SUPFAM" id="SSF50044">
    <property type="entry name" value="SH3-domain"/>
    <property type="match status" value="2"/>
</dbReference>
<reference evidence="6 7" key="1">
    <citation type="submission" date="2019-09" db="EMBL/GenBank/DDBJ databases">
        <title>Bird 10,000 Genomes (B10K) Project - Family phase.</title>
        <authorList>
            <person name="Zhang G."/>
        </authorList>
    </citation>
    <scope>NUCLEOTIDE SEQUENCE [LARGE SCALE GENOMIC DNA]</scope>
    <source>
        <strain evidence="6">B10K-DU-001-16</strain>
        <tissue evidence="6">Muscle</tissue>
    </source>
</reference>
<dbReference type="InterPro" id="IPR043443">
    <property type="entry name" value="FYB1/2-like"/>
</dbReference>
<feature type="compositionally biased region" description="Basic and acidic residues" evidence="4">
    <location>
        <begin position="73"/>
        <end position="88"/>
    </location>
</feature>
<dbReference type="Pfam" id="PF14603">
    <property type="entry name" value="hSH3"/>
    <property type="match status" value="2"/>
</dbReference>
<feature type="compositionally biased region" description="Basic and acidic residues" evidence="4">
    <location>
        <begin position="1"/>
        <end position="12"/>
    </location>
</feature>
<feature type="region of interest" description="Disordered" evidence="4">
    <location>
        <begin position="341"/>
        <end position="431"/>
    </location>
</feature>
<evidence type="ECO:0000256" key="1">
    <source>
        <dbReference type="ARBA" id="ARBA00022443"/>
    </source>
</evidence>
<dbReference type="OrthoDB" id="9396701at2759"/>
<feature type="compositionally biased region" description="Basic and acidic residues" evidence="4">
    <location>
        <begin position="137"/>
        <end position="150"/>
    </location>
</feature>
<dbReference type="PANTHER" id="PTHR16830:SF13">
    <property type="entry name" value="FYN-BINDING PROTEIN 1"/>
    <property type="match status" value="1"/>
</dbReference>
<dbReference type="Gene3D" id="2.30.30.40">
    <property type="entry name" value="SH3 Domains"/>
    <property type="match status" value="2"/>
</dbReference>
<keyword evidence="1 3" id="KW-0728">SH3 domain</keyword>
<evidence type="ECO:0000313" key="7">
    <source>
        <dbReference type="Proteomes" id="UP000534107"/>
    </source>
</evidence>
<organism evidence="6 7">
    <name type="scientific">Bucco capensis</name>
    <name type="common">collared puffbird</name>
    <dbReference type="NCBI Taxonomy" id="135168"/>
    <lineage>
        <taxon>Eukaryota</taxon>
        <taxon>Metazoa</taxon>
        <taxon>Chordata</taxon>
        <taxon>Craniata</taxon>
        <taxon>Vertebrata</taxon>
        <taxon>Euteleostomi</taxon>
        <taxon>Archelosauria</taxon>
        <taxon>Archosauria</taxon>
        <taxon>Dinosauria</taxon>
        <taxon>Saurischia</taxon>
        <taxon>Theropoda</taxon>
        <taxon>Coelurosauria</taxon>
        <taxon>Aves</taxon>
        <taxon>Neognathae</taxon>
        <taxon>Neoaves</taxon>
        <taxon>Telluraves</taxon>
        <taxon>Coraciimorphae</taxon>
        <taxon>Piciformes</taxon>
        <taxon>Bucconidae</taxon>
        <taxon>Bucco</taxon>
    </lineage>
</organism>
<dbReference type="AlphaFoldDB" id="A0A7K9I4C5"/>
<name>A0A7K9I4C5_9PICI</name>
<dbReference type="FunFam" id="2.30.30.40:FF:000133">
    <property type="entry name" value="FYN-binding protein-like isoform X2"/>
    <property type="match status" value="1"/>
</dbReference>